<organism evidence="2 3">
    <name type="scientific">Sorangium atrum</name>
    <dbReference type="NCBI Taxonomy" id="2995308"/>
    <lineage>
        <taxon>Bacteria</taxon>
        <taxon>Pseudomonadati</taxon>
        <taxon>Myxococcota</taxon>
        <taxon>Polyangia</taxon>
        <taxon>Polyangiales</taxon>
        <taxon>Polyangiaceae</taxon>
        <taxon>Sorangium</taxon>
    </lineage>
</organism>
<reference evidence="2 3" key="1">
    <citation type="submission" date="2023-01" db="EMBL/GenBank/DDBJ databases">
        <title>Minimal conservation of predation-associated metabolite biosynthetic gene clusters underscores biosynthetic potential of Myxococcota including descriptions for ten novel species: Archangium lansinium sp. nov., Myxococcus landrumus sp. nov., Nannocystis bai.</title>
        <authorList>
            <person name="Ahearne A."/>
            <person name="Stevens C."/>
            <person name="Dowd S."/>
        </authorList>
    </citation>
    <scope>NUCLEOTIDE SEQUENCE [LARGE SCALE GENOMIC DNA]</scope>
    <source>
        <strain evidence="2 3">WIWO2</strain>
    </source>
</reference>
<sequence length="62" mass="5975">MITVTARTAEECLAAAGSAGEAIAAAVLAGAALLVDEALNLLGLLDLLASVPRADVGAGGER</sequence>
<keyword evidence="1" id="KW-1133">Transmembrane helix</keyword>
<dbReference type="EMBL" id="JAQNDK010000001">
    <property type="protein sequence ID" value="MDC0678994.1"/>
    <property type="molecule type" value="Genomic_DNA"/>
</dbReference>
<keyword evidence="1" id="KW-0812">Transmembrane</keyword>
<feature type="transmembrane region" description="Helical" evidence="1">
    <location>
        <begin position="12"/>
        <end position="35"/>
    </location>
</feature>
<keyword evidence="1" id="KW-0472">Membrane</keyword>
<gene>
    <name evidence="2" type="ORF">POL72_14715</name>
</gene>
<comment type="caution">
    <text evidence="2">The sequence shown here is derived from an EMBL/GenBank/DDBJ whole genome shotgun (WGS) entry which is preliminary data.</text>
</comment>
<evidence type="ECO:0000256" key="1">
    <source>
        <dbReference type="SAM" id="Phobius"/>
    </source>
</evidence>
<keyword evidence="3" id="KW-1185">Reference proteome</keyword>
<evidence type="ECO:0000313" key="2">
    <source>
        <dbReference type="EMBL" id="MDC0678994.1"/>
    </source>
</evidence>
<evidence type="ECO:0000313" key="3">
    <source>
        <dbReference type="Proteomes" id="UP001217485"/>
    </source>
</evidence>
<accession>A0ABT5BXV7</accession>
<protein>
    <submittedName>
        <fullName evidence="2">Uncharacterized protein</fullName>
    </submittedName>
</protein>
<proteinExistence type="predicted"/>
<dbReference type="Proteomes" id="UP001217485">
    <property type="component" value="Unassembled WGS sequence"/>
</dbReference>
<name>A0ABT5BXV7_9BACT</name>
<dbReference type="RefSeq" id="WP_272095857.1">
    <property type="nucleotide sequence ID" value="NZ_JAQNDK010000001.1"/>
</dbReference>